<keyword evidence="2" id="KW-1185">Reference proteome</keyword>
<comment type="caution">
    <text evidence="1">The sequence shown here is derived from an EMBL/GenBank/DDBJ whole genome shotgun (WGS) entry which is preliminary data.</text>
</comment>
<dbReference type="AlphaFoldDB" id="A0AAV4JE14"/>
<gene>
    <name evidence="1" type="ORF">ElyMa_005046700</name>
</gene>
<dbReference type="EMBL" id="BMAT01010091">
    <property type="protein sequence ID" value="GFS20030.1"/>
    <property type="molecule type" value="Genomic_DNA"/>
</dbReference>
<evidence type="ECO:0000313" key="1">
    <source>
        <dbReference type="EMBL" id="GFS20030.1"/>
    </source>
</evidence>
<accession>A0AAV4JE14</accession>
<protein>
    <submittedName>
        <fullName evidence="1">Uncharacterized protein</fullName>
    </submittedName>
</protein>
<sequence length="120" mass="13572">MFLYQYHVVLTAGAEFCNDNPLPNWTRSCTLGASDIGRVYARSEKKSVTCYIEITEKKSCRERVVRWAWLVTWLTPAPAAPPHPSPSCHRCQAQCLGCHQFEERFPRGGHSTAAVAMLHH</sequence>
<organism evidence="1 2">
    <name type="scientific">Elysia marginata</name>
    <dbReference type="NCBI Taxonomy" id="1093978"/>
    <lineage>
        <taxon>Eukaryota</taxon>
        <taxon>Metazoa</taxon>
        <taxon>Spiralia</taxon>
        <taxon>Lophotrochozoa</taxon>
        <taxon>Mollusca</taxon>
        <taxon>Gastropoda</taxon>
        <taxon>Heterobranchia</taxon>
        <taxon>Euthyneura</taxon>
        <taxon>Panpulmonata</taxon>
        <taxon>Sacoglossa</taxon>
        <taxon>Placobranchoidea</taxon>
        <taxon>Plakobranchidae</taxon>
        <taxon>Elysia</taxon>
    </lineage>
</organism>
<name>A0AAV4JE14_9GAST</name>
<proteinExistence type="predicted"/>
<dbReference type="Proteomes" id="UP000762676">
    <property type="component" value="Unassembled WGS sequence"/>
</dbReference>
<reference evidence="1 2" key="1">
    <citation type="journal article" date="2021" name="Elife">
        <title>Chloroplast acquisition without the gene transfer in kleptoplastic sea slugs, Plakobranchus ocellatus.</title>
        <authorList>
            <person name="Maeda T."/>
            <person name="Takahashi S."/>
            <person name="Yoshida T."/>
            <person name="Shimamura S."/>
            <person name="Takaki Y."/>
            <person name="Nagai Y."/>
            <person name="Toyoda A."/>
            <person name="Suzuki Y."/>
            <person name="Arimoto A."/>
            <person name="Ishii H."/>
            <person name="Satoh N."/>
            <person name="Nishiyama T."/>
            <person name="Hasebe M."/>
            <person name="Maruyama T."/>
            <person name="Minagawa J."/>
            <person name="Obokata J."/>
            <person name="Shigenobu S."/>
        </authorList>
    </citation>
    <scope>NUCLEOTIDE SEQUENCE [LARGE SCALE GENOMIC DNA]</scope>
</reference>
<evidence type="ECO:0000313" key="2">
    <source>
        <dbReference type="Proteomes" id="UP000762676"/>
    </source>
</evidence>